<proteinExistence type="predicted"/>
<dbReference type="EMBL" id="KQ242625">
    <property type="protein sequence ID" value="KNC77812.1"/>
    <property type="molecule type" value="Genomic_DNA"/>
</dbReference>
<dbReference type="OrthoDB" id="79452at2759"/>
<dbReference type="GO" id="GO:0005096">
    <property type="term" value="F:GTPase activator activity"/>
    <property type="evidence" value="ECO:0007669"/>
    <property type="project" value="UniProtKB-KW"/>
</dbReference>
<dbReference type="Pfam" id="PF00620">
    <property type="entry name" value="RhoGAP"/>
    <property type="match status" value="1"/>
</dbReference>
<evidence type="ECO:0000313" key="4">
    <source>
        <dbReference type="Proteomes" id="UP000054560"/>
    </source>
</evidence>
<sequence length="99" mass="10940">MIRELAQTVTRLPAANYHTLKAIVMHLGNVMARADVNKMTSHNLAIVFGPTLIRPAKETPLEAIENITPSTSIMEKMILHREHIFGSESMAESSARGET</sequence>
<feature type="domain" description="Rho-GAP" evidence="2">
    <location>
        <begin position="1"/>
        <end position="85"/>
    </location>
</feature>
<gene>
    <name evidence="3" type="ORF">SARC_09741</name>
</gene>
<dbReference type="SUPFAM" id="SSF48350">
    <property type="entry name" value="GTPase activation domain, GAP"/>
    <property type="match status" value="1"/>
</dbReference>
<dbReference type="PANTHER" id="PTHR23176:SF129">
    <property type="entry name" value="RHO GTPASE ACTIVATING PROTEIN AT 16F, ISOFORM E-RELATED"/>
    <property type="match status" value="1"/>
</dbReference>
<dbReference type="RefSeq" id="XP_014151714.1">
    <property type="nucleotide sequence ID" value="XM_014296239.1"/>
</dbReference>
<protein>
    <recommendedName>
        <fullName evidence="2">Rho-GAP domain-containing protein</fullName>
    </recommendedName>
</protein>
<dbReference type="PROSITE" id="PS50238">
    <property type="entry name" value="RHOGAP"/>
    <property type="match status" value="1"/>
</dbReference>
<dbReference type="PANTHER" id="PTHR23176">
    <property type="entry name" value="RHO/RAC/CDC GTPASE-ACTIVATING PROTEIN"/>
    <property type="match status" value="1"/>
</dbReference>
<evidence type="ECO:0000256" key="1">
    <source>
        <dbReference type="ARBA" id="ARBA00022468"/>
    </source>
</evidence>
<dbReference type="AlphaFoldDB" id="A0A0L0FM07"/>
<reference evidence="3 4" key="1">
    <citation type="submission" date="2011-02" db="EMBL/GenBank/DDBJ databases">
        <title>The Genome Sequence of Sphaeroforma arctica JP610.</title>
        <authorList>
            <consortium name="The Broad Institute Genome Sequencing Platform"/>
            <person name="Russ C."/>
            <person name="Cuomo C."/>
            <person name="Young S.K."/>
            <person name="Zeng Q."/>
            <person name="Gargeya S."/>
            <person name="Alvarado L."/>
            <person name="Berlin A."/>
            <person name="Chapman S.B."/>
            <person name="Chen Z."/>
            <person name="Freedman E."/>
            <person name="Gellesch M."/>
            <person name="Goldberg J."/>
            <person name="Griggs A."/>
            <person name="Gujja S."/>
            <person name="Heilman E."/>
            <person name="Heiman D."/>
            <person name="Howarth C."/>
            <person name="Mehta T."/>
            <person name="Neiman D."/>
            <person name="Pearson M."/>
            <person name="Roberts A."/>
            <person name="Saif S."/>
            <person name="Shea T."/>
            <person name="Shenoy N."/>
            <person name="Sisk P."/>
            <person name="Stolte C."/>
            <person name="Sykes S."/>
            <person name="White J."/>
            <person name="Yandava C."/>
            <person name="Burger G."/>
            <person name="Gray M.W."/>
            <person name="Holland P.W.H."/>
            <person name="King N."/>
            <person name="Lang F.B.F."/>
            <person name="Roger A.J."/>
            <person name="Ruiz-Trillo I."/>
            <person name="Haas B."/>
            <person name="Nusbaum C."/>
            <person name="Birren B."/>
        </authorList>
    </citation>
    <scope>NUCLEOTIDE SEQUENCE [LARGE SCALE GENOMIC DNA]</scope>
    <source>
        <strain evidence="3 4">JP610</strain>
    </source>
</reference>
<dbReference type="InterPro" id="IPR050729">
    <property type="entry name" value="Rho-GAP"/>
</dbReference>
<keyword evidence="1" id="KW-0343">GTPase activation</keyword>
<dbReference type="STRING" id="667725.A0A0L0FM07"/>
<accession>A0A0L0FM07</accession>
<dbReference type="eggNOG" id="KOG1453">
    <property type="taxonomic scope" value="Eukaryota"/>
</dbReference>
<name>A0A0L0FM07_9EUKA</name>
<evidence type="ECO:0000259" key="2">
    <source>
        <dbReference type="PROSITE" id="PS50238"/>
    </source>
</evidence>
<dbReference type="GO" id="GO:0007165">
    <property type="term" value="P:signal transduction"/>
    <property type="evidence" value="ECO:0007669"/>
    <property type="project" value="InterPro"/>
</dbReference>
<dbReference type="Proteomes" id="UP000054560">
    <property type="component" value="Unassembled WGS sequence"/>
</dbReference>
<dbReference type="InterPro" id="IPR000198">
    <property type="entry name" value="RhoGAP_dom"/>
</dbReference>
<organism evidence="3 4">
    <name type="scientific">Sphaeroforma arctica JP610</name>
    <dbReference type="NCBI Taxonomy" id="667725"/>
    <lineage>
        <taxon>Eukaryota</taxon>
        <taxon>Ichthyosporea</taxon>
        <taxon>Ichthyophonida</taxon>
        <taxon>Sphaeroforma</taxon>
    </lineage>
</organism>
<dbReference type="InterPro" id="IPR008936">
    <property type="entry name" value="Rho_GTPase_activation_prot"/>
</dbReference>
<dbReference type="GeneID" id="25910245"/>
<dbReference type="Gene3D" id="1.10.555.10">
    <property type="entry name" value="Rho GTPase activation protein"/>
    <property type="match status" value="1"/>
</dbReference>
<evidence type="ECO:0000313" key="3">
    <source>
        <dbReference type="EMBL" id="KNC77812.1"/>
    </source>
</evidence>
<dbReference type="GO" id="GO:0005737">
    <property type="term" value="C:cytoplasm"/>
    <property type="evidence" value="ECO:0007669"/>
    <property type="project" value="TreeGrafter"/>
</dbReference>
<keyword evidence="4" id="KW-1185">Reference proteome</keyword>